<keyword evidence="5 6" id="KW-0238">DNA-binding</keyword>
<evidence type="ECO:0000256" key="6">
    <source>
        <dbReference type="PROSITE-ProRule" id="PRU01362"/>
    </source>
</evidence>
<comment type="caution">
    <text evidence="9">The sequence shown here is derived from an EMBL/GenBank/DDBJ whole genome shotgun (WGS) entry which is preliminary data.</text>
</comment>
<keyword evidence="10" id="KW-1185">Reference proteome</keyword>
<accession>A0ABV1PJX8</accession>
<comment type="catalytic activity">
    <reaction evidence="6">
        <text>a thymidine in DNA + NAD(+) = an N-(ADP-alpha-D-ribosyl)-thymidine in DNA + nicotinamide + H(+)</text>
        <dbReference type="Rhea" id="RHEA:71651"/>
        <dbReference type="Rhea" id="RHEA-COMP:13556"/>
        <dbReference type="Rhea" id="RHEA-COMP:18051"/>
        <dbReference type="ChEBI" id="CHEBI:15378"/>
        <dbReference type="ChEBI" id="CHEBI:17154"/>
        <dbReference type="ChEBI" id="CHEBI:57540"/>
        <dbReference type="ChEBI" id="CHEBI:137386"/>
        <dbReference type="ChEBI" id="CHEBI:191199"/>
    </reaction>
</comment>
<feature type="domain" description="DarT" evidence="8">
    <location>
        <begin position="161"/>
        <end position="355"/>
    </location>
</feature>
<evidence type="ECO:0000259" key="8">
    <source>
        <dbReference type="PROSITE" id="PS52018"/>
    </source>
</evidence>
<evidence type="ECO:0000256" key="2">
    <source>
        <dbReference type="ARBA" id="ARBA00022676"/>
    </source>
</evidence>
<evidence type="ECO:0000256" key="5">
    <source>
        <dbReference type="ARBA" id="ARBA00023125"/>
    </source>
</evidence>
<keyword evidence="2 6" id="KW-0328">Glycosyltransferase</keyword>
<keyword evidence="4 6" id="KW-0548">Nucleotidyltransferase</keyword>
<feature type="binding site" evidence="6">
    <location>
        <position position="200"/>
    </location>
    <ligand>
        <name>NAD(+)</name>
        <dbReference type="ChEBI" id="CHEBI:57540"/>
    </ligand>
</feature>
<feature type="region of interest" description="Disordered" evidence="7">
    <location>
        <begin position="22"/>
        <end position="58"/>
    </location>
</feature>
<evidence type="ECO:0000256" key="4">
    <source>
        <dbReference type="ARBA" id="ARBA00022695"/>
    </source>
</evidence>
<feature type="active site" description="Proton acceptor" evidence="6">
    <location>
        <position position="200"/>
    </location>
</feature>
<dbReference type="RefSeq" id="WP_247365569.1">
    <property type="nucleotide sequence ID" value="NZ_JBEHGX010000002.1"/>
</dbReference>
<keyword evidence="1 6" id="KW-1277">Toxin-antitoxin system</keyword>
<dbReference type="PROSITE" id="PS52018">
    <property type="entry name" value="DART"/>
    <property type="match status" value="1"/>
</dbReference>
<organism evidence="9 10">
    <name type="scientific">Franconibacter daqui</name>
    <dbReference type="NCBI Taxonomy" id="2047724"/>
    <lineage>
        <taxon>Bacteria</taxon>
        <taxon>Pseudomonadati</taxon>
        <taxon>Pseudomonadota</taxon>
        <taxon>Gammaproteobacteria</taxon>
        <taxon>Enterobacterales</taxon>
        <taxon>Enterobacteriaceae</taxon>
        <taxon>Franconibacter</taxon>
    </lineage>
</organism>
<comment type="similarity">
    <text evidence="6">Belongs to the DarT ADP-ribosyltransferase family.</text>
</comment>
<proteinExistence type="inferred from homology"/>
<dbReference type="EMBL" id="JBEHGX010000002">
    <property type="protein sequence ID" value="MER0125147.1"/>
    <property type="molecule type" value="Genomic_DNA"/>
</dbReference>
<feature type="compositionally biased region" description="Polar residues" evidence="7">
    <location>
        <begin position="47"/>
        <end position="58"/>
    </location>
</feature>
<sequence>MWTAIITVLVVLYIIDAVSGKKKAPTVPPSAKKNSASLPKDSDATSRSRSGPQVITQQQKTTATLFDEVIKRDTSIPSEEGALTLEQAEILLANTAGLKDFLLTRYALTGSTRIYPALGSDLHHAFLRLFNGEASVSFLRLNHFNWDRALHFDEHTRKDIRGLYHFTSLSNLKSILDRGILTRSALEKSEISFSYNDQLRLEGVKDSVSLSLGHVNNKMLYKYSMGLSDTNWVILKIRTELLAGPNQLSFDHVSLLNQNLFCASNAASAQVTALSLQQRQNHSAFLAMFSRPGSPDNIHYPVDVQAEILHLGNIPSSFISELIFMSEQSIPHWLDKEKTTVTVNPAEFSYREMYG</sequence>
<evidence type="ECO:0000256" key="1">
    <source>
        <dbReference type="ARBA" id="ARBA00022649"/>
    </source>
</evidence>
<reference evidence="9 10" key="1">
    <citation type="submission" date="2024-06" db="EMBL/GenBank/DDBJ databases">
        <title>Fanconibacter daqui strain Q02 whole shotgun sequencing project.</title>
        <authorList>
            <person name="Rodrigues J.W.A."/>
            <person name="Viana L.C."/>
            <person name="Vieira E.C."/>
            <person name="Souza F.O.L."/>
            <person name="Alegria O.C."/>
            <person name="Patroca S."/>
            <person name="Cruz A.C.R."/>
            <person name="Nunes A.R.C."/>
        </authorList>
    </citation>
    <scope>NUCLEOTIDE SEQUENCE [LARGE SCALE GENOMIC DNA]</scope>
    <source>
        <strain evidence="9 10">Q02</strain>
    </source>
</reference>
<evidence type="ECO:0000256" key="3">
    <source>
        <dbReference type="ARBA" id="ARBA00022679"/>
    </source>
</evidence>
<dbReference type="Pfam" id="PF14487">
    <property type="entry name" value="DarT"/>
    <property type="match status" value="1"/>
</dbReference>
<feature type="active site" evidence="6">
    <location>
        <position position="307"/>
    </location>
</feature>
<evidence type="ECO:0000313" key="10">
    <source>
        <dbReference type="Proteomes" id="UP001447374"/>
    </source>
</evidence>
<dbReference type="Proteomes" id="UP001447374">
    <property type="component" value="Unassembled WGS sequence"/>
</dbReference>
<comment type="caution">
    <text evidence="6">Lacks conserved residue(s) required for the propagation of feature annotation.</text>
</comment>
<evidence type="ECO:0000256" key="7">
    <source>
        <dbReference type="SAM" id="MobiDB-lite"/>
    </source>
</evidence>
<protein>
    <submittedName>
        <fullName evidence="9">DarT ssDNA thymidine ADP-ribosyltransferase family protein</fullName>
    </submittedName>
</protein>
<gene>
    <name evidence="9" type="ORF">ABQG75_05270</name>
</gene>
<keyword evidence="3 6" id="KW-0808">Transferase</keyword>
<feature type="binding site" evidence="6">
    <location>
        <begin position="165"/>
        <end position="167"/>
    </location>
    <ligand>
        <name>NAD(+)</name>
        <dbReference type="ChEBI" id="CHEBI:57540"/>
    </ligand>
</feature>
<evidence type="ECO:0000313" key="9">
    <source>
        <dbReference type="EMBL" id="MER0125147.1"/>
    </source>
</evidence>
<dbReference type="InterPro" id="IPR029494">
    <property type="entry name" value="DarT"/>
</dbReference>
<name>A0ABV1PJX8_9ENTR</name>